<feature type="region of interest" description="Disordered" evidence="4">
    <location>
        <begin position="1"/>
        <end position="50"/>
    </location>
</feature>
<dbReference type="InterPro" id="IPR036322">
    <property type="entry name" value="WD40_repeat_dom_sf"/>
</dbReference>
<feature type="compositionally biased region" description="Basic and acidic residues" evidence="4">
    <location>
        <begin position="1"/>
        <end position="27"/>
    </location>
</feature>
<accession>A0AAE0ZW14</accession>
<keyword evidence="6" id="KW-1185">Reference proteome</keyword>
<name>A0AAE0ZW14_9GAST</name>
<dbReference type="EMBL" id="JAWDGP010003248">
    <property type="protein sequence ID" value="KAK3776061.1"/>
    <property type="molecule type" value="Genomic_DNA"/>
</dbReference>
<evidence type="ECO:0000256" key="4">
    <source>
        <dbReference type="SAM" id="MobiDB-lite"/>
    </source>
</evidence>
<feature type="repeat" description="WD" evidence="3">
    <location>
        <begin position="684"/>
        <end position="717"/>
    </location>
</feature>
<dbReference type="PANTHER" id="PTHR45589">
    <property type="entry name" value="WD REPEAT DOMAIN 62, ISOFORM G"/>
    <property type="match status" value="1"/>
</dbReference>
<evidence type="ECO:0000256" key="1">
    <source>
        <dbReference type="ARBA" id="ARBA00022574"/>
    </source>
</evidence>
<dbReference type="Gene3D" id="2.130.10.10">
    <property type="entry name" value="YVTN repeat-like/Quinoprotein amine dehydrogenase"/>
    <property type="match status" value="3"/>
</dbReference>
<evidence type="ECO:0000313" key="5">
    <source>
        <dbReference type="EMBL" id="KAK3776061.1"/>
    </source>
</evidence>
<dbReference type="PANTHER" id="PTHR45589:SF1">
    <property type="entry name" value="WD REPEAT DOMAIN 62, ISOFORM G"/>
    <property type="match status" value="1"/>
</dbReference>
<dbReference type="InterPro" id="IPR015943">
    <property type="entry name" value="WD40/YVTN_repeat-like_dom_sf"/>
</dbReference>
<dbReference type="Proteomes" id="UP001283361">
    <property type="component" value="Unassembled WGS sequence"/>
</dbReference>
<feature type="region of interest" description="Disordered" evidence="4">
    <location>
        <begin position="753"/>
        <end position="782"/>
    </location>
</feature>
<dbReference type="PROSITE" id="PS50082">
    <property type="entry name" value="WD_REPEATS_2"/>
    <property type="match status" value="1"/>
</dbReference>
<keyword evidence="2" id="KW-0677">Repeat</keyword>
<dbReference type="SMART" id="SM00320">
    <property type="entry name" value="WD40"/>
    <property type="match status" value="10"/>
</dbReference>
<gene>
    <name evidence="5" type="ORF">RRG08_046728</name>
</gene>
<sequence length="782" mass="86157">MAPTEKKKTANRESKRRERPSHAGPKEKPRHPTCRSTSAPVYEARRRQSEVKRRIAKNSLRLTLGMTCPNRNCFAVDPFSGAAVYPASGVAVLLDTLSCKQLCYIQASTHSISCVNFSPDGQYILLGEQGHMPALLVWSKALKQQVAKFQGHEFGVGYAAFSRKMDILVSVGTNHDGSIFVWSWPNSERISCNRFAEAIYATSFSDTDSFFVTCGFHHIRFWYPGNENSLCGPDTLLGRSVIMRDNKTRTYVDVACGSERSEKFVYSVTTCGLLCKINSQRQLTQFLMLRKTELTSVQVRDDQLVVGTAFGYVHFFSALSMQYKFTISVPVDKSLTSPNLHDVPDKDVGAKPCGKMYLGLDNVNKQLTAVLENGDLCIWDIKDPGSAHRKFFASGHNKVVSGLDSCLTTTDKDGPREIMFSVAHDGTMRQWKIDVGRHVSCETRKALYTGNYNPRNPATCDTEVITVVKTCQELGLVAIGDSKGVVTVYDAKSLQAIRCIMGHSRGITAIIFYTGSGDNKDIQLMLSGGRDRLINVHDVKKDFQLLNSLCLHSGSISGLAVAEATNSFTLISSALDRNVTMSSTSKKEPYRFTPRQCLSTTASVIDIRVSPASHWAVLGRSNAVLIVIDTQSFQSVRTFRACKDPKATLERLCLDARGALVVTACSDRSINLLSVHHGLRLACLKGHATPVSGLVLTSDMRHVISSSRDGCIFLWEIHRCARRQANSLFKLGVRRAKFEVKKAPNVILSSKSSVELSNKPEISQTPSTASMPKSHSSMDVSG</sequence>
<evidence type="ECO:0000256" key="2">
    <source>
        <dbReference type="ARBA" id="ARBA00022737"/>
    </source>
</evidence>
<dbReference type="PROSITE" id="PS00678">
    <property type="entry name" value="WD_REPEATS_1"/>
    <property type="match status" value="1"/>
</dbReference>
<dbReference type="AlphaFoldDB" id="A0AAE0ZW14"/>
<evidence type="ECO:0000256" key="3">
    <source>
        <dbReference type="PROSITE-ProRule" id="PRU00221"/>
    </source>
</evidence>
<keyword evidence="1 3" id="KW-0853">WD repeat</keyword>
<dbReference type="SUPFAM" id="SSF50978">
    <property type="entry name" value="WD40 repeat-like"/>
    <property type="match status" value="2"/>
</dbReference>
<evidence type="ECO:0000313" key="6">
    <source>
        <dbReference type="Proteomes" id="UP001283361"/>
    </source>
</evidence>
<reference evidence="5" key="1">
    <citation type="journal article" date="2023" name="G3 (Bethesda)">
        <title>A reference genome for the long-term kleptoplast-retaining sea slug Elysia crispata morphotype clarki.</title>
        <authorList>
            <person name="Eastman K.E."/>
            <person name="Pendleton A.L."/>
            <person name="Shaikh M.A."/>
            <person name="Suttiyut T."/>
            <person name="Ogas R."/>
            <person name="Tomko P."/>
            <person name="Gavelis G."/>
            <person name="Widhalm J.R."/>
            <person name="Wisecaver J.H."/>
        </authorList>
    </citation>
    <scope>NUCLEOTIDE SEQUENCE</scope>
    <source>
        <strain evidence="5">ECLA1</strain>
    </source>
</reference>
<proteinExistence type="predicted"/>
<comment type="caution">
    <text evidence="5">The sequence shown here is derived from an EMBL/GenBank/DDBJ whole genome shotgun (WGS) entry which is preliminary data.</text>
</comment>
<dbReference type="InterPro" id="IPR001680">
    <property type="entry name" value="WD40_rpt"/>
</dbReference>
<organism evidence="5 6">
    <name type="scientific">Elysia crispata</name>
    <name type="common">lettuce slug</name>
    <dbReference type="NCBI Taxonomy" id="231223"/>
    <lineage>
        <taxon>Eukaryota</taxon>
        <taxon>Metazoa</taxon>
        <taxon>Spiralia</taxon>
        <taxon>Lophotrochozoa</taxon>
        <taxon>Mollusca</taxon>
        <taxon>Gastropoda</taxon>
        <taxon>Heterobranchia</taxon>
        <taxon>Euthyneura</taxon>
        <taxon>Panpulmonata</taxon>
        <taxon>Sacoglossa</taxon>
        <taxon>Placobranchoidea</taxon>
        <taxon>Plakobranchidae</taxon>
        <taxon>Elysia</taxon>
    </lineage>
</organism>
<dbReference type="InterPro" id="IPR019775">
    <property type="entry name" value="WD40_repeat_CS"/>
</dbReference>
<protein>
    <submittedName>
        <fullName evidence="5">Uncharacterized protein</fullName>
    </submittedName>
</protein>
<dbReference type="PROSITE" id="PS50294">
    <property type="entry name" value="WD_REPEATS_REGION"/>
    <property type="match status" value="1"/>
</dbReference>
<dbReference type="Pfam" id="PF00400">
    <property type="entry name" value="WD40"/>
    <property type="match status" value="3"/>
</dbReference>
<dbReference type="InterPro" id="IPR052779">
    <property type="entry name" value="WDR62"/>
</dbReference>